<gene>
    <name evidence="2" type="ORF">K443DRAFT_13505</name>
</gene>
<feature type="compositionally biased region" description="Polar residues" evidence="1">
    <location>
        <begin position="36"/>
        <end position="47"/>
    </location>
</feature>
<dbReference type="HOGENOM" id="CLU_1865432_0_0_1"/>
<sequence length="137" mass="15310">MASSNPSANKSSFGAQKARFTVPFSAKADSPERGRNQGQNDFQGSESELQERLLEAQDTTEALCSELTAKLEAEAQEAGKMSALWEEKYQESERQRETESWEAATEITNLRQESAEVKTRLAPDRPARCAKFQADFE</sequence>
<organism evidence="2 3">
    <name type="scientific">Laccaria amethystina LaAM-08-1</name>
    <dbReference type="NCBI Taxonomy" id="1095629"/>
    <lineage>
        <taxon>Eukaryota</taxon>
        <taxon>Fungi</taxon>
        <taxon>Dikarya</taxon>
        <taxon>Basidiomycota</taxon>
        <taxon>Agaricomycotina</taxon>
        <taxon>Agaricomycetes</taxon>
        <taxon>Agaricomycetidae</taxon>
        <taxon>Agaricales</taxon>
        <taxon>Agaricineae</taxon>
        <taxon>Hydnangiaceae</taxon>
        <taxon>Laccaria</taxon>
    </lineage>
</organism>
<dbReference type="EMBL" id="KN838901">
    <property type="protein sequence ID" value="KIJ92563.1"/>
    <property type="molecule type" value="Genomic_DNA"/>
</dbReference>
<keyword evidence="3" id="KW-1185">Reference proteome</keyword>
<accession>A0A0C9WV96</accession>
<proteinExistence type="predicted"/>
<evidence type="ECO:0000313" key="3">
    <source>
        <dbReference type="Proteomes" id="UP000054477"/>
    </source>
</evidence>
<feature type="compositionally biased region" description="Polar residues" evidence="1">
    <location>
        <begin position="1"/>
        <end position="14"/>
    </location>
</feature>
<dbReference type="AlphaFoldDB" id="A0A0C9WV96"/>
<name>A0A0C9WV96_9AGAR</name>
<reference evidence="3" key="2">
    <citation type="submission" date="2015-01" db="EMBL/GenBank/DDBJ databases">
        <title>Evolutionary Origins and Diversification of the Mycorrhizal Mutualists.</title>
        <authorList>
            <consortium name="DOE Joint Genome Institute"/>
            <consortium name="Mycorrhizal Genomics Consortium"/>
            <person name="Kohler A."/>
            <person name="Kuo A."/>
            <person name="Nagy L.G."/>
            <person name="Floudas D."/>
            <person name="Copeland A."/>
            <person name="Barry K.W."/>
            <person name="Cichocki N."/>
            <person name="Veneault-Fourrey C."/>
            <person name="LaButti K."/>
            <person name="Lindquist E.A."/>
            <person name="Lipzen A."/>
            <person name="Lundell T."/>
            <person name="Morin E."/>
            <person name="Murat C."/>
            <person name="Riley R."/>
            <person name="Ohm R."/>
            <person name="Sun H."/>
            <person name="Tunlid A."/>
            <person name="Henrissat B."/>
            <person name="Grigoriev I.V."/>
            <person name="Hibbett D.S."/>
            <person name="Martin F."/>
        </authorList>
    </citation>
    <scope>NUCLEOTIDE SEQUENCE [LARGE SCALE GENOMIC DNA]</scope>
    <source>
        <strain evidence="3">LaAM-08-1</strain>
    </source>
</reference>
<feature type="region of interest" description="Disordered" evidence="1">
    <location>
        <begin position="1"/>
        <end position="53"/>
    </location>
</feature>
<evidence type="ECO:0000313" key="2">
    <source>
        <dbReference type="EMBL" id="KIJ92563.1"/>
    </source>
</evidence>
<protein>
    <submittedName>
        <fullName evidence="2">Unplaced genomic scaffold K443scaffold_366, whole genome shotgun sequence</fullName>
    </submittedName>
</protein>
<dbReference type="Proteomes" id="UP000054477">
    <property type="component" value="Unassembled WGS sequence"/>
</dbReference>
<evidence type="ECO:0000256" key="1">
    <source>
        <dbReference type="SAM" id="MobiDB-lite"/>
    </source>
</evidence>
<reference evidence="2 3" key="1">
    <citation type="submission" date="2014-04" db="EMBL/GenBank/DDBJ databases">
        <authorList>
            <consortium name="DOE Joint Genome Institute"/>
            <person name="Kuo A."/>
            <person name="Kohler A."/>
            <person name="Nagy L.G."/>
            <person name="Floudas D."/>
            <person name="Copeland A."/>
            <person name="Barry K.W."/>
            <person name="Cichocki N."/>
            <person name="Veneault-Fourrey C."/>
            <person name="LaButti K."/>
            <person name="Lindquist E.A."/>
            <person name="Lipzen A."/>
            <person name="Lundell T."/>
            <person name="Morin E."/>
            <person name="Murat C."/>
            <person name="Sun H."/>
            <person name="Tunlid A."/>
            <person name="Henrissat B."/>
            <person name="Grigoriev I.V."/>
            <person name="Hibbett D.S."/>
            <person name="Martin F."/>
            <person name="Nordberg H.P."/>
            <person name="Cantor M.N."/>
            <person name="Hua S.X."/>
        </authorList>
    </citation>
    <scope>NUCLEOTIDE SEQUENCE [LARGE SCALE GENOMIC DNA]</scope>
    <source>
        <strain evidence="2 3">LaAM-08-1</strain>
    </source>
</reference>